<dbReference type="InterPro" id="IPR043150">
    <property type="entry name" value="Phytochrome_PHY_sf"/>
</dbReference>
<comment type="caution">
    <text evidence="12">The sequence shown here is derived from an EMBL/GenBank/DDBJ whole genome shotgun (WGS) entry which is preliminary data.</text>
</comment>
<evidence type="ECO:0000256" key="9">
    <source>
        <dbReference type="ARBA" id="ARBA00023170"/>
    </source>
</evidence>
<proteinExistence type="inferred from homology"/>
<dbReference type="PANTHER" id="PTHR42878:SF15">
    <property type="entry name" value="BACTERIOPHYTOCHROME"/>
    <property type="match status" value="1"/>
</dbReference>
<evidence type="ECO:0000256" key="4">
    <source>
        <dbReference type="ARBA" id="ARBA00022543"/>
    </source>
</evidence>
<protein>
    <recommendedName>
        <fullName evidence="3">histidine kinase</fullName>
        <ecNumber evidence="3">2.7.13.3</ecNumber>
    </recommendedName>
</protein>
<dbReference type="Gene3D" id="3.30.450.270">
    <property type="match status" value="1"/>
</dbReference>
<gene>
    <name evidence="12" type="ORF">ACE1CI_36580</name>
</gene>
<reference evidence="12 13" key="1">
    <citation type="submission" date="2024-09" db="EMBL/GenBank/DDBJ databases">
        <title>Floridaenema gen nov. (Aerosakkonemataceae, Aerosakkonematales ord. nov., Cyanobacteria) from benthic tropical and subtropical fresh waters, with the description of four new species.</title>
        <authorList>
            <person name="Moretto J.A."/>
            <person name="Berthold D.E."/>
            <person name="Lefler F.W."/>
            <person name="Huang I.-S."/>
            <person name="Laughinghouse H. IV."/>
        </authorList>
    </citation>
    <scope>NUCLEOTIDE SEQUENCE [LARGE SCALE GENOMIC DNA]</scope>
    <source>
        <strain evidence="12 13">BLCC-F50</strain>
    </source>
</reference>
<dbReference type="GO" id="GO:0005524">
    <property type="term" value="F:ATP binding"/>
    <property type="evidence" value="ECO:0007669"/>
    <property type="project" value="UniProtKB-KW"/>
</dbReference>
<dbReference type="InterPro" id="IPR001294">
    <property type="entry name" value="Phytochrome"/>
</dbReference>
<dbReference type="InterPro" id="IPR036097">
    <property type="entry name" value="HisK_dim/P_sf"/>
</dbReference>
<dbReference type="PROSITE" id="PS50109">
    <property type="entry name" value="HIS_KIN"/>
    <property type="match status" value="1"/>
</dbReference>
<organism evidence="12 13">
    <name type="scientific">Floridaenema flaviceps BLCC-F50</name>
    <dbReference type="NCBI Taxonomy" id="3153642"/>
    <lineage>
        <taxon>Bacteria</taxon>
        <taxon>Bacillati</taxon>
        <taxon>Cyanobacteriota</taxon>
        <taxon>Cyanophyceae</taxon>
        <taxon>Oscillatoriophycideae</taxon>
        <taxon>Aerosakkonematales</taxon>
        <taxon>Aerosakkonemataceae</taxon>
        <taxon>Floridanema</taxon>
        <taxon>Floridanema flaviceps</taxon>
    </lineage>
</organism>
<dbReference type="InterPro" id="IPR003018">
    <property type="entry name" value="GAF"/>
</dbReference>
<evidence type="ECO:0000256" key="7">
    <source>
        <dbReference type="ARBA" id="ARBA00022777"/>
    </source>
</evidence>
<keyword evidence="12" id="KW-0067">ATP-binding</keyword>
<dbReference type="Pfam" id="PF00360">
    <property type="entry name" value="PHY"/>
    <property type="match status" value="1"/>
</dbReference>
<dbReference type="SUPFAM" id="SSF47384">
    <property type="entry name" value="Homodimeric domain of signal transducing histidine kinase"/>
    <property type="match status" value="1"/>
</dbReference>
<dbReference type="SMART" id="SM00065">
    <property type="entry name" value="GAF"/>
    <property type="match status" value="1"/>
</dbReference>
<dbReference type="Gene3D" id="3.30.450.40">
    <property type="match status" value="1"/>
</dbReference>
<evidence type="ECO:0000259" key="11">
    <source>
        <dbReference type="PROSITE" id="PS50109"/>
    </source>
</evidence>
<feature type="domain" description="Phytochrome chromophore attachment site" evidence="10">
    <location>
        <begin position="151"/>
        <end position="309"/>
    </location>
</feature>
<evidence type="ECO:0000313" key="13">
    <source>
        <dbReference type="Proteomes" id="UP001576784"/>
    </source>
</evidence>
<dbReference type="SUPFAM" id="SSF55874">
    <property type="entry name" value="ATPase domain of HSP90 chaperone/DNA topoisomerase II/histidine kinase"/>
    <property type="match status" value="1"/>
</dbReference>
<keyword evidence="4" id="KW-0600">Photoreceptor protein</keyword>
<dbReference type="InterPro" id="IPR029016">
    <property type="entry name" value="GAF-like_dom_sf"/>
</dbReference>
<dbReference type="InterPro" id="IPR016132">
    <property type="entry name" value="Phyto_chromo_attachment"/>
</dbReference>
<name>A0ABV4Y395_9CYAN</name>
<keyword evidence="6" id="KW-0808">Transferase</keyword>
<sequence>MSNNSTNISESIDLTNCDREPIHIPGSIQPHGFMLILQEPELKIIQVSANTTQFIGKQPENLLNTYLKELLVPKQIEAIKKCLESDFENVNPLKLTLKKKSKIVTFDGILHRLNGVVFLELEPTKTKKNPDFLGFYHLVRDSISKLQNTSKLSEMCNIIVREVQKITEFDRVMVYQFDATGAGTVIAEAKREDCTPLLGLCYPPSDIPKQAKQLYTSNWLRLIPDANYQPVPLIPQLNPLTNSPTDLSLAVLRSVSPVHIQYLHNMGVGASMSISLIKNKKLWGLIACHHETTKYLSYEIRTACEFLGQVVSWELRGKEDNEDLDYKIKLKSILSRFMESIPQNNDFIDGLTQSEVDLLALTSAGGVAICQNDRWIAIGQTPETTDLDTLLQWIESKIDGNLFHTDALSQEFPEAEKYQQIVSGVIALAISKVNRNYILWFRPEVIQTVNWGGNPNKPVEVKEDNVLHLSPRKSFALWQETVKGKSLPWKPCEIEAVLELRSAIVGIVLRRADELAKINVELERSNNELDAFAYIASHDLKEPLRGIHNYASFLIEDYGQVLHEEGISKLETLVRLTQRMEDLIDSLLHFSRLGRVELAWQETDLNDLVKNVIDVLKLSLPMSNVEIRIPRPLPRVRCDRIQMSEVFSNLLSNAIKYNDRTEKWIEIGFLDIENQSRYESDESLEIAIVFYVRDNGIGIREYHLENIFRIFKRLHGPKKYGGGTGAGLTIAKKIVERHGGKIWVESIFGEGSTFYFTLPR</sequence>
<dbReference type="InterPro" id="IPR005467">
    <property type="entry name" value="His_kinase_dom"/>
</dbReference>
<keyword evidence="7" id="KW-0418">Kinase</keyword>
<feature type="domain" description="Histidine kinase" evidence="11">
    <location>
        <begin position="535"/>
        <end position="760"/>
    </location>
</feature>
<evidence type="ECO:0000259" key="10">
    <source>
        <dbReference type="PROSITE" id="PS50046"/>
    </source>
</evidence>
<dbReference type="SUPFAM" id="SSF55781">
    <property type="entry name" value="GAF domain-like"/>
    <property type="match status" value="2"/>
</dbReference>
<dbReference type="PRINTS" id="PR01033">
    <property type="entry name" value="PHYTOCHROME"/>
</dbReference>
<evidence type="ECO:0000256" key="5">
    <source>
        <dbReference type="ARBA" id="ARBA00022606"/>
    </source>
</evidence>
<dbReference type="PANTHER" id="PTHR42878">
    <property type="entry name" value="TWO-COMPONENT HISTIDINE KINASE"/>
    <property type="match status" value="1"/>
</dbReference>
<dbReference type="InterPro" id="IPR013515">
    <property type="entry name" value="Phytochrome_cen-reg"/>
</dbReference>
<accession>A0ABV4Y395</accession>
<keyword evidence="8" id="KW-0157">Chromophore</keyword>
<evidence type="ECO:0000313" key="12">
    <source>
        <dbReference type="EMBL" id="MFB2898466.1"/>
    </source>
</evidence>
<dbReference type="Pfam" id="PF00512">
    <property type="entry name" value="HisKA"/>
    <property type="match status" value="1"/>
</dbReference>
<keyword evidence="12" id="KW-0547">Nucleotide-binding</keyword>
<dbReference type="InterPro" id="IPR050351">
    <property type="entry name" value="BphY/WalK/GraS-like"/>
</dbReference>
<keyword evidence="5" id="KW-0716">Sensory transduction</keyword>
<dbReference type="EC" id="2.7.13.3" evidence="3"/>
<evidence type="ECO:0000256" key="1">
    <source>
        <dbReference type="ARBA" id="ARBA00000085"/>
    </source>
</evidence>
<dbReference type="Gene3D" id="1.10.287.130">
    <property type="match status" value="1"/>
</dbReference>
<dbReference type="Pfam" id="PF08446">
    <property type="entry name" value="PAS_2"/>
    <property type="match status" value="1"/>
</dbReference>
<dbReference type="InterPro" id="IPR003594">
    <property type="entry name" value="HATPase_dom"/>
</dbReference>
<comment type="similarity">
    <text evidence="2">In the N-terminal section; belongs to the phytochrome family.</text>
</comment>
<dbReference type="SMART" id="SM00387">
    <property type="entry name" value="HATPase_c"/>
    <property type="match status" value="1"/>
</dbReference>
<dbReference type="InterPro" id="IPR003661">
    <property type="entry name" value="HisK_dim/P_dom"/>
</dbReference>
<evidence type="ECO:0000256" key="8">
    <source>
        <dbReference type="ARBA" id="ARBA00022991"/>
    </source>
</evidence>
<dbReference type="InterPro" id="IPR035965">
    <property type="entry name" value="PAS-like_dom_sf"/>
</dbReference>
<evidence type="ECO:0000256" key="6">
    <source>
        <dbReference type="ARBA" id="ARBA00022679"/>
    </source>
</evidence>
<keyword evidence="13" id="KW-1185">Reference proteome</keyword>
<dbReference type="SUPFAM" id="SSF55785">
    <property type="entry name" value="PYP-like sensor domain (PAS domain)"/>
    <property type="match status" value="1"/>
</dbReference>
<comment type="catalytic activity">
    <reaction evidence="1">
        <text>ATP + protein L-histidine = ADP + protein N-phospho-L-histidine.</text>
        <dbReference type="EC" id="2.7.13.3"/>
    </reaction>
</comment>
<dbReference type="InterPro" id="IPR036890">
    <property type="entry name" value="HATPase_C_sf"/>
</dbReference>
<dbReference type="Pfam" id="PF01590">
    <property type="entry name" value="GAF"/>
    <property type="match status" value="1"/>
</dbReference>
<dbReference type="Gene3D" id="3.30.565.10">
    <property type="entry name" value="Histidine kinase-like ATPase, C-terminal domain"/>
    <property type="match status" value="1"/>
</dbReference>
<dbReference type="Gene3D" id="3.30.450.20">
    <property type="entry name" value="PAS domain"/>
    <property type="match status" value="1"/>
</dbReference>
<dbReference type="InterPro" id="IPR013654">
    <property type="entry name" value="PAS_2"/>
</dbReference>
<dbReference type="PROSITE" id="PS50046">
    <property type="entry name" value="PHYTOCHROME_2"/>
    <property type="match status" value="1"/>
</dbReference>
<dbReference type="Proteomes" id="UP001576784">
    <property type="component" value="Unassembled WGS sequence"/>
</dbReference>
<evidence type="ECO:0000256" key="2">
    <source>
        <dbReference type="ARBA" id="ARBA00006402"/>
    </source>
</evidence>
<dbReference type="EMBL" id="JBHFNR010000292">
    <property type="protein sequence ID" value="MFB2898466.1"/>
    <property type="molecule type" value="Genomic_DNA"/>
</dbReference>
<keyword evidence="9" id="KW-0675">Receptor</keyword>
<dbReference type="Pfam" id="PF02518">
    <property type="entry name" value="HATPase_c"/>
    <property type="match status" value="1"/>
</dbReference>
<evidence type="ECO:0000256" key="3">
    <source>
        <dbReference type="ARBA" id="ARBA00012438"/>
    </source>
</evidence>
<dbReference type="RefSeq" id="WP_413268068.1">
    <property type="nucleotide sequence ID" value="NZ_JBHFNR010000292.1"/>
</dbReference>
<dbReference type="CDD" id="cd00082">
    <property type="entry name" value="HisKA"/>
    <property type="match status" value="1"/>
</dbReference>
<dbReference type="SMART" id="SM00388">
    <property type="entry name" value="HisKA"/>
    <property type="match status" value="1"/>
</dbReference>